<feature type="binding site" evidence="8">
    <location>
        <position position="139"/>
    </location>
    <ligand>
        <name>FAD</name>
        <dbReference type="ChEBI" id="CHEBI:57692"/>
    </ligand>
</feature>
<evidence type="ECO:0000256" key="5">
    <source>
        <dbReference type="ARBA" id="ARBA00022827"/>
    </source>
</evidence>
<dbReference type="PANTHER" id="PTHR19370">
    <property type="entry name" value="NADH-CYTOCHROME B5 REDUCTASE"/>
    <property type="match status" value="1"/>
</dbReference>
<keyword evidence="12" id="KW-1185">Reference proteome</keyword>
<evidence type="ECO:0000256" key="2">
    <source>
        <dbReference type="ARBA" id="ARBA00004370"/>
    </source>
</evidence>
<evidence type="ECO:0000256" key="6">
    <source>
        <dbReference type="ARBA" id="ARBA00023002"/>
    </source>
</evidence>
<evidence type="ECO:0000256" key="9">
    <source>
        <dbReference type="SAM" id="MobiDB-lite"/>
    </source>
</evidence>
<feature type="binding site" evidence="8">
    <location>
        <position position="137"/>
    </location>
    <ligand>
        <name>FAD</name>
        <dbReference type="ChEBI" id="CHEBI:57692"/>
    </ligand>
</feature>
<dbReference type="GO" id="GO:0016020">
    <property type="term" value="C:membrane"/>
    <property type="evidence" value="ECO:0007669"/>
    <property type="project" value="UniProtKB-SubCell"/>
</dbReference>
<dbReference type="SUPFAM" id="SSF52343">
    <property type="entry name" value="Ferredoxin reductase-like, C-terminal NADP-linked domain"/>
    <property type="match status" value="1"/>
</dbReference>
<dbReference type="PROSITE" id="PS51384">
    <property type="entry name" value="FAD_FR"/>
    <property type="match status" value="1"/>
</dbReference>
<evidence type="ECO:0000256" key="4">
    <source>
        <dbReference type="ARBA" id="ARBA00022630"/>
    </source>
</evidence>
<accession>A0A8H3I1H6</accession>
<dbReference type="InterPro" id="IPR008333">
    <property type="entry name" value="Cbr1-like_FAD-bd_dom"/>
</dbReference>
<sequence length="374" mass="42072">MPLPWRLQDCRHGSFKLLSQPPRVPLRYANTSRSKFQSSATVGRPQRWQSRILWISVPVAFFGCVAYVKYRNWEEPGLNPERFIPFTLVAKEAVSSTSSVFTLSPRWATTNSQIYDQAWKDGIWSVQVKQPQLQIARSYTPLSPILNSEQIIDSDLRFLIRRDPQGEVSGYLHKLPIGAEIELRGPHLEYAIPNDVDEVVFLAGGTGIAPALQVVHRLIVLSSSPGRESPRIRILWANRRREDALGLPMNNLDKPTEDNSSTARPSLPSLLARELTNLQQDHQGKLSFQYFNDDQKSFITEDVLAKCFLDSTRQAKKCPTEGPAGRKLILVSGPDGFVKHYAGPKVWQGGVEHSGPVGGILKRLDLSGWEVWKL</sequence>
<dbReference type="InterPro" id="IPR017938">
    <property type="entry name" value="Riboflavin_synthase-like_b-brl"/>
</dbReference>
<keyword evidence="4 8" id="KW-0285">Flavoprotein</keyword>
<comment type="similarity">
    <text evidence="3">Belongs to the flavoprotein pyridine nucleotide cytochrome reductase family.</text>
</comment>
<dbReference type="OrthoDB" id="432685at2759"/>
<dbReference type="Gene3D" id="2.40.30.10">
    <property type="entry name" value="Translation factors"/>
    <property type="match status" value="1"/>
</dbReference>
<evidence type="ECO:0000256" key="1">
    <source>
        <dbReference type="ARBA" id="ARBA00001974"/>
    </source>
</evidence>
<gene>
    <name evidence="11" type="ORF">HETSPECPRED_000325</name>
</gene>
<comment type="cofactor">
    <cofactor evidence="1 8">
        <name>FAD</name>
        <dbReference type="ChEBI" id="CHEBI:57692"/>
    </cofactor>
</comment>
<feature type="domain" description="FAD-binding FR-type" evidence="10">
    <location>
        <begin position="81"/>
        <end position="193"/>
    </location>
</feature>
<evidence type="ECO:0000256" key="7">
    <source>
        <dbReference type="ARBA" id="ARBA00023136"/>
    </source>
</evidence>
<dbReference type="InterPro" id="IPR039261">
    <property type="entry name" value="FNR_nucleotide-bd"/>
</dbReference>
<dbReference type="Pfam" id="PF00970">
    <property type="entry name" value="FAD_binding_6"/>
    <property type="match status" value="1"/>
</dbReference>
<organism evidence="11 12">
    <name type="scientific">Heterodermia speciosa</name>
    <dbReference type="NCBI Taxonomy" id="116794"/>
    <lineage>
        <taxon>Eukaryota</taxon>
        <taxon>Fungi</taxon>
        <taxon>Dikarya</taxon>
        <taxon>Ascomycota</taxon>
        <taxon>Pezizomycotina</taxon>
        <taxon>Lecanoromycetes</taxon>
        <taxon>OSLEUM clade</taxon>
        <taxon>Lecanoromycetidae</taxon>
        <taxon>Caliciales</taxon>
        <taxon>Physciaceae</taxon>
        <taxon>Heterodermia</taxon>
    </lineage>
</organism>
<protein>
    <recommendedName>
        <fullName evidence="10">FAD-binding FR-type domain-containing protein</fullName>
    </recommendedName>
</protein>
<dbReference type="PRINTS" id="PR00406">
    <property type="entry name" value="CYTB5RDTASE"/>
</dbReference>
<evidence type="ECO:0000259" key="10">
    <source>
        <dbReference type="PROSITE" id="PS51384"/>
    </source>
</evidence>
<dbReference type="SUPFAM" id="SSF63380">
    <property type="entry name" value="Riboflavin synthase domain-like"/>
    <property type="match status" value="1"/>
</dbReference>
<keyword evidence="7" id="KW-0472">Membrane</keyword>
<evidence type="ECO:0000313" key="11">
    <source>
        <dbReference type="EMBL" id="CAF9911407.1"/>
    </source>
</evidence>
<feature type="region of interest" description="Disordered" evidence="9">
    <location>
        <begin position="246"/>
        <end position="265"/>
    </location>
</feature>
<feature type="binding site" evidence="8">
    <location>
        <position position="168"/>
    </location>
    <ligand>
        <name>FAD</name>
        <dbReference type="ChEBI" id="CHEBI:57692"/>
    </ligand>
</feature>
<dbReference type="CDD" id="cd06183">
    <property type="entry name" value="cyt_b5_reduct_like"/>
    <property type="match status" value="1"/>
</dbReference>
<dbReference type="AlphaFoldDB" id="A0A8H3I1H6"/>
<dbReference type="Gene3D" id="3.40.50.80">
    <property type="entry name" value="Nucleotide-binding domain of ferredoxin-NADP reductase (FNR) module"/>
    <property type="match status" value="1"/>
</dbReference>
<proteinExistence type="inferred from homology"/>
<evidence type="ECO:0000313" key="12">
    <source>
        <dbReference type="Proteomes" id="UP000664521"/>
    </source>
</evidence>
<dbReference type="EMBL" id="CAJPDS010000010">
    <property type="protein sequence ID" value="CAF9911407.1"/>
    <property type="molecule type" value="Genomic_DNA"/>
</dbReference>
<dbReference type="PANTHER" id="PTHR19370:SF189">
    <property type="entry name" value="CYTOCHROME C MITOCHONDRIAL IMPORT FACTOR CYC2"/>
    <property type="match status" value="1"/>
</dbReference>
<dbReference type="GO" id="GO:0005739">
    <property type="term" value="C:mitochondrion"/>
    <property type="evidence" value="ECO:0007669"/>
    <property type="project" value="TreeGrafter"/>
</dbReference>
<dbReference type="InterPro" id="IPR017927">
    <property type="entry name" value="FAD-bd_FR_type"/>
</dbReference>
<feature type="binding site" evidence="8">
    <location>
        <position position="169"/>
    </location>
    <ligand>
        <name>FAD</name>
        <dbReference type="ChEBI" id="CHEBI:57692"/>
    </ligand>
</feature>
<dbReference type="GO" id="GO:0016491">
    <property type="term" value="F:oxidoreductase activity"/>
    <property type="evidence" value="ECO:0007669"/>
    <property type="project" value="UniProtKB-KW"/>
</dbReference>
<evidence type="ECO:0000256" key="8">
    <source>
        <dbReference type="PIRSR" id="PIRSR601834-1"/>
    </source>
</evidence>
<evidence type="ECO:0000256" key="3">
    <source>
        <dbReference type="ARBA" id="ARBA00006105"/>
    </source>
</evidence>
<feature type="binding site" evidence="8">
    <location>
        <position position="159"/>
    </location>
    <ligand>
        <name>FAD</name>
        <dbReference type="ChEBI" id="CHEBI:57692"/>
    </ligand>
</feature>
<comment type="subcellular location">
    <subcellularLocation>
        <location evidence="2">Membrane</location>
    </subcellularLocation>
</comment>
<name>A0A8H3I1H6_9LECA</name>
<keyword evidence="5 8" id="KW-0274">FAD</keyword>
<comment type="caution">
    <text evidence="11">The sequence shown here is derived from an EMBL/GenBank/DDBJ whole genome shotgun (WGS) entry which is preliminary data.</text>
</comment>
<reference evidence="11" key="1">
    <citation type="submission" date="2021-03" db="EMBL/GenBank/DDBJ databases">
        <authorList>
            <person name="Tagirdzhanova G."/>
        </authorList>
    </citation>
    <scope>NUCLEOTIDE SEQUENCE</scope>
</reference>
<dbReference type="InterPro" id="IPR001834">
    <property type="entry name" value="CBR-like"/>
</dbReference>
<keyword evidence="6" id="KW-0560">Oxidoreductase</keyword>
<dbReference type="Proteomes" id="UP000664521">
    <property type="component" value="Unassembled WGS sequence"/>
</dbReference>